<dbReference type="SFLD" id="SFLDS00029">
    <property type="entry name" value="Radical_SAM"/>
    <property type="match status" value="1"/>
</dbReference>
<dbReference type="RefSeq" id="WP_190440528.1">
    <property type="nucleotide sequence ID" value="NZ_JAMPKM010000015.1"/>
</dbReference>
<dbReference type="InterPro" id="IPR007197">
    <property type="entry name" value="rSAM"/>
</dbReference>
<evidence type="ECO:0000256" key="2">
    <source>
        <dbReference type="ARBA" id="ARBA00023004"/>
    </source>
</evidence>
<keyword evidence="6" id="KW-1185">Reference proteome</keyword>
<organism evidence="5 6">
    <name type="scientific">Trichocoleus desertorum GB2-A4</name>
    <dbReference type="NCBI Taxonomy" id="2933944"/>
    <lineage>
        <taxon>Bacteria</taxon>
        <taxon>Bacillati</taxon>
        <taxon>Cyanobacteriota</taxon>
        <taxon>Cyanophyceae</taxon>
        <taxon>Leptolyngbyales</taxon>
        <taxon>Trichocoleusaceae</taxon>
        <taxon>Trichocoleus</taxon>
    </lineage>
</organism>
<dbReference type="PANTHER" id="PTHR43432:SF3">
    <property type="entry name" value="SLR0285 PROTEIN"/>
    <property type="match status" value="1"/>
</dbReference>
<proteinExistence type="predicted"/>
<evidence type="ECO:0000313" key="5">
    <source>
        <dbReference type="EMBL" id="MEP0819559.1"/>
    </source>
</evidence>
<protein>
    <recommendedName>
        <fullName evidence="4">Radical SAM core domain-containing protein</fullName>
    </recommendedName>
</protein>
<gene>
    <name evidence="5" type="ORF">NC998_20895</name>
</gene>
<reference evidence="5 6" key="1">
    <citation type="submission" date="2022-04" db="EMBL/GenBank/DDBJ databases">
        <title>Positive selection, recombination, and allopatry shape intraspecific diversity of widespread and dominant cyanobacteria.</title>
        <authorList>
            <person name="Wei J."/>
            <person name="Shu W."/>
            <person name="Hu C."/>
        </authorList>
    </citation>
    <scope>NUCLEOTIDE SEQUENCE [LARGE SCALE GENOMIC DNA]</scope>
    <source>
        <strain evidence="5 6">GB2-A4</strain>
    </source>
</reference>
<accession>A0ABV0JD31</accession>
<evidence type="ECO:0000313" key="6">
    <source>
        <dbReference type="Proteomes" id="UP001464891"/>
    </source>
</evidence>
<dbReference type="SUPFAM" id="SSF102114">
    <property type="entry name" value="Radical SAM enzymes"/>
    <property type="match status" value="1"/>
</dbReference>
<comment type="caution">
    <text evidence="5">The sequence shown here is derived from an EMBL/GenBank/DDBJ whole genome shotgun (WGS) entry which is preliminary data.</text>
</comment>
<keyword evidence="1" id="KW-0479">Metal-binding</keyword>
<name>A0ABV0JD31_9CYAN</name>
<dbReference type="InterPro" id="IPR058240">
    <property type="entry name" value="rSAM_sf"/>
</dbReference>
<dbReference type="SFLD" id="SFLDG01084">
    <property type="entry name" value="Uncharacterised_Radical_SAM_Su"/>
    <property type="match status" value="1"/>
</dbReference>
<keyword evidence="3" id="KW-0411">Iron-sulfur</keyword>
<dbReference type="PANTHER" id="PTHR43432">
    <property type="entry name" value="SLR0285 PROTEIN"/>
    <property type="match status" value="1"/>
</dbReference>
<sequence>MAVQGKESIIDPLCRSNLSKKGLCDYVINVATGCIHGCKFCYVTSTPTIRMREKVLRDRGVADPQMDWGQYLFVREGIPEILDQKLSRKRSWDETAAGKGVVLLCSTTDPYQNRQCAQVTREAVKVLLKYDKRVRILTRSPLWVNDLDILVHPNVTVGMSLPHLSDELSRQIEPGAPFPSDRLKALTRGQRAGCRLFIAMAPTPPMMESSDFNDHLEQLALLNPEIIFWEPINARGTNGKRMLAAGLEWAKSVMTQKSWASRFVEQWDMLEAAADATQLRDRLHIWPDPELKGYVEQSRFDYWWNRPTVETWPVLQKTA</sequence>
<evidence type="ECO:0000256" key="1">
    <source>
        <dbReference type="ARBA" id="ARBA00022723"/>
    </source>
</evidence>
<dbReference type="Proteomes" id="UP001464891">
    <property type="component" value="Unassembled WGS sequence"/>
</dbReference>
<keyword evidence="2" id="KW-0408">Iron</keyword>
<dbReference type="EMBL" id="JAMPKM010000015">
    <property type="protein sequence ID" value="MEP0819559.1"/>
    <property type="molecule type" value="Genomic_DNA"/>
</dbReference>
<feature type="domain" description="Radical SAM core" evidence="4">
    <location>
        <begin position="28"/>
        <end position="200"/>
    </location>
</feature>
<evidence type="ECO:0000256" key="3">
    <source>
        <dbReference type="ARBA" id="ARBA00023014"/>
    </source>
</evidence>
<dbReference type="InterPro" id="IPR040086">
    <property type="entry name" value="MJ0683-like"/>
</dbReference>
<evidence type="ECO:0000259" key="4">
    <source>
        <dbReference type="Pfam" id="PF04055"/>
    </source>
</evidence>
<dbReference type="Gene3D" id="3.80.30.30">
    <property type="match status" value="1"/>
</dbReference>
<dbReference type="Pfam" id="PF04055">
    <property type="entry name" value="Radical_SAM"/>
    <property type="match status" value="1"/>
</dbReference>